<dbReference type="STRING" id="410358.Mlab_0835"/>
<sequence length="95" mass="10445">MTDISGFELTGLAGIIGFILICLILVIVFTKLEQRFAKKPASNKQPAPEVPRKENESAPSEEGQPVFIVGQVYQMEDGSLAEYAADGTFRKIKEK</sequence>
<gene>
    <name evidence="3" type="ordered locus">Mlab_0835</name>
</gene>
<dbReference type="Proteomes" id="UP000000365">
    <property type="component" value="Chromosome"/>
</dbReference>
<protein>
    <submittedName>
        <fullName evidence="3">Uncharacterized protein</fullName>
    </submittedName>
</protein>
<dbReference type="AlphaFoldDB" id="A2SRQ0"/>
<keyword evidence="2" id="KW-1133">Transmembrane helix</keyword>
<dbReference type="RefSeq" id="WP_011833207.1">
    <property type="nucleotide sequence ID" value="NC_008942.1"/>
</dbReference>
<evidence type="ECO:0000256" key="1">
    <source>
        <dbReference type="SAM" id="MobiDB-lite"/>
    </source>
</evidence>
<evidence type="ECO:0000313" key="4">
    <source>
        <dbReference type="Proteomes" id="UP000000365"/>
    </source>
</evidence>
<dbReference type="OrthoDB" id="385636at2157"/>
<dbReference type="GeneID" id="4796182"/>
<feature type="transmembrane region" description="Helical" evidence="2">
    <location>
        <begin position="12"/>
        <end position="30"/>
    </location>
</feature>
<feature type="region of interest" description="Disordered" evidence="1">
    <location>
        <begin position="37"/>
        <end position="64"/>
    </location>
</feature>
<name>A2SRQ0_METLZ</name>
<accession>A2SRQ0</accession>
<dbReference type="KEGG" id="mla:Mlab_0835"/>
<keyword evidence="4" id="KW-1185">Reference proteome</keyword>
<evidence type="ECO:0000313" key="3">
    <source>
        <dbReference type="EMBL" id="ABN07006.1"/>
    </source>
</evidence>
<keyword evidence="2" id="KW-0812">Transmembrane</keyword>
<dbReference type="EMBL" id="CP000559">
    <property type="protein sequence ID" value="ABN07006.1"/>
    <property type="molecule type" value="Genomic_DNA"/>
</dbReference>
<proteinExistence type="predicted"/>
<reference evidence="3 4" key="1">
    <citation type="journal article" date="2009" name="Stand. Genomic Sci.">
        <title>Complete genome sequence of Methanocorpusculum labreanum type strain Z.</title>
        <authorList>
            <person name="Anderson I.J."/>
            <person name="Sieprawska-Lupa M."/>
            <person name="Goltsman E."/>
            <person name="Lapidus A."/>
            <person name="Copeland A."/>
            <person name="Glavina Del Rio T."/>
            <person name="Tice H."/>
            <person name="Dalin E."/>
            <person name="Barry K."/>
            <person name="Pitluck S."/>
            <person name="Hauser L."/>
            <person name="Land M."/>
            <person name="Lucas S."/>
            <person name="Richardson P."/>
            <person name="Whitman W.B."/>
            <person name="Kyrpides N.C."/>
        </authorList>
    </citation>
    <scope>NUCLEOTIDE SEQUENCE [LARGE SCALE GENOMIC DNA]</scope>
    <source>
        <strain evidence="4">ATCC 43576 / DSM 4855 / Z</strain>
    </source>
</reference>
<evidence type="ECO:0000256" key="2">
    <source>
        <dbReference type="SAM" id="Phobius"/>
    </source>
</evidence>
<organism evidence="3 4">
    <name type="scientific">Methanocorpusculum labreanum (strain ATCC 43576 / DSM 4855 / Z)</name>
    <dbReference type="NCBI Taxonomy" id="410358"/>
    <lineage>
        <taxon>Archaea</taxon>
        <taxon>Methanobacteriati</taxon>
        <taxon>Methanobacteriota</taxon>
        <taxon>Stenosarchaea group</taxon>
        <taxon>Methanomicrobia</taxon>
        <taxon>Methanomicrobiales</taxon>
        <taxon>Methanocorpusculaceae</taxon>
        <taxon>Methanocorpusculum</taxon>
    </lineage>
</organism>
<keyword evidence="2" id="KW-0472">Membrane</keyword>
<dbReference type="HOGENOM" id="CLU_2366224_0_0_2"/>